<evidence type="ECO:0000313" key="7">
    <source>
        <dbReference type="Proteomes" id="UP001253458"/>
    </source>
</evidence>
<dbReference type="Proteomes" id="UP001253458">
    <property type="component" value="Unassembled WGS sequence"/>
</dbReference>
<evidence type="ECO:0000259" key="3">
    <source>
        <dbReference type="Pfam" id="PF13202"/>
    </source>
</evidence>
<dbReference type="PROSITE" id="PS00018">
    <property type="entry name" value="EF_HAND_1"/>
    <property type="match status" value="2"/>
</dbReference>
<evidence type="ECO:0000313" key="5">
    <source>
        <dbReference type="EMBL" id="MDR6839185.1"/>
    </source>
</evidence>
<comment type="caution">
    <text evidence="4">The sequence shown here is derived from an EMBL/GenBank/DDBJ whole genome shotgun (WGS) entry which is preliminary data.</text>
</comment>
<dbReference type="SUPFAM" id="SSF47473">
    <property type="entry name" value="EF-hand"/>
    <property type="match status" value="1"/>
</dbReference>
<proteinExistence type="predicted"/>
<feature type="chain" id="PRO_5042547531" description="EF-hand domain-containing protein" evidence="2">
    <location>
        <begin position="27"/>
        <end position="165"/>
    </location>
</feature>
<feature type="domain" description="EF-hand" evidence="3">
    <location>
        <begin position="61"/>
        <end position="77"/>
    </location>
</feature>
<feature type="region of interest" description="Disordered" evidence="1">
    <location>
        <begin position="27"/>
        <end position="47"/>
    </location>
</feature>
<feature type="signal peptide" evidence="2">
    <location>
        <begin position="1"/>
        <end position="26"/>
    </location>
</feature>
<keyword evidence="2" id="KW-0732">Signal</keyword>
<dbReference type="GO" id="GO:0005509">
    <property type="term" value="F:calcium ion binding"/>
    <property type="evidence" value="ECO:0007669"/>
    <property type="project" value="InterPro"/>
</dbReference>
<dbReference type="EMBL" id="JAVDTS010000006">
    <property type="protein sequence ID" value="MDR6839185.1"/>
    <property type="molecule type" value="Genomic_DNA"/>
</dbReference>
<name>A0AAJ2C0G9_ACIDE</name>
<evidence type="ECO:0000313" key="6">
    <source>
        <dbReference type="Proteomes" id="UP001249076"/>
    </source>
</evidence>
<sequence>MQKNLQRISASACSLVLALAAHTANAADTAVSSPTTPPRPAKAHKPVASTLTHRLQAICSAADLNHDGNVSLDEFHQDIVQGWHSLGPDAEGYVHLAHLSQLPRIGKGQLRRLAAADKDGDGRLSFTEVVQARMAYFEAADVDQNDMLSLQECMAYERQRRRLPQ</sequence>
<organism evidence="4 7">
    <name type="scientific">Acidovorax delafieldii</name>
    <name type="common">Pseudomonas delafieldii</name>
    <dbReference type="NCBI Taxonomy" id="47920"/>
    <lineage>
        <taxon>Bacteria</taxon>
        <taxon>Pseudomonadati</taxon>
        <taxon>Pseudomonadota</taxon>
        <taxon>Betaproteobacteria</taxon>
        <taxon>Burkholderiales</taxon>
        <taxon>Comamonadaceae</taxon>
        <taxon>Acidovorax</taxon>
    </lineage>
</organism>
<dbReference type="AlphaFoldDB" id="A0AAJ2C0G9"/>
<reference evidence="4 6" key="1">
    <citation type="submission" date="2023-07" db="EMBL/GenBank/DDBJ databases">
        <title>Sorghum-associated microbial communities from plants grown in Nebraska, USA.</title>
        <authorList>
            <person name="Schachtman D."/>
        </authorList>
    </citation>
    <scope>NUCLEOTIDE SEQUENCE</scope>
    <source>
        <strain evidence="5 6">BE105</strain>
        <strain evidence="4">BE69</strain>
    </source>
</reference>
<dbReference type="Pfam" id="PF13202">
    <property type="entry name" value="EF-hand_5"/>
    <property type="match status" value="2"/>
</dbReference>
<accession>A0AAJ2C0G9</accession>
<dbReference type="RefSeq" id="WP_209820297.1">
    <property type="nucleotide sequence ID" value="NZ_JAVDTL010000004.1"/>
</dbReference>
<keyword evidence="6" id="KW-1185">Reference proteome</keyword>
<protein>
    <recommendedName>
        <fullName evidence="3">EF-hand domain-containing protein</fullName>
    </recommendedName>
</protein>
<evidence type="ECO:0000313" key="4">
    <source>
        <dbReference type="EMBL" id="MDR6767772.1"/>
    </source>
</evidence>
<dbReference type="InterPro" id="IPR011992">
    <property type="entry name" value="EF-hand-dom_pair"/>
</dbReference>
<dbReference type="Gene3D" id="1.10.238.10">
    <property type="entry name" value="EF-hand"/>
    <property type="match status" value="1"/>
</dbReference>
<dbReference type="InterPro" id="IPR002048">
    <property type="entry name" value="EF_hand_dom"/>
</dbReference>
<evidence type="ECO:0000256" key="1">
    <source>
        <dbReference type="SAM" id="MobiDB-lite"/>
    </source>
</evidence>
<dbReference type="EMBL" id="JAVDTL010000004">
    <property type="protein sequence ID" value="MDR6767772.1"/>
    <property type="molecule type" value="Genomic_DNA"/>
</dbReference>
<dbReference type="InterPro" id="IPR018247">
    <property type="entry name" value="EF_Hand_1_Ca_BS"/>
</dbReference>
<feature type="domain" description="EF-hand" evidence="3">
    <location>
        <begin position="114"/>
        <end position="128"/>
    </location>
</feature>
<evidence type="ECO:0000256" key="2">
    <source>
        <dbReference type="SAM" id="SignalP"/>
    </source>
</evidence>
<gene>
    <name evidence="4" type="ORF">J2W88_003053</name>
    <name evidence="5" type="ORF">J2W93_004039</name>
</gene>
<dbReference type="Proteomes" id="UP001249076">
    <property type="component" value="Unassembled WGS sequence"/>
</dbReference>